<evidence type="ECO:0000313" key="3">
    <source>
        <dbReference type="Proteomes" id="UP000053477"/>
    </source>
</evidence>
<sequence length="214" mass="23848">MHSHGGFCVGQMHMSKSNGLSSRAGKWSGMVGRERKAKIKGFLLRVVHVNSGYKMADGQRPNHNHTLRGRAENPHGVGGVLQASAREKKKIKEIPNNPPYDAQWEIAASHQLQARPEVMVNRSARRSFKHSKASPKYSNLSLKWLCRERDLLGEMASDPVGKHPGFVAELGLGWGRVDRRCRAKQDSGQVVKPVVVDVQAERGIHCGRMSWGRF</sequence>
<evidence type="ECO:0000256" key="1">
    <source>
        <dbReference type="SAM" id="MobiDB-lite"/>
    </source>
</evidence>
<reference evidence="2 3" key="1">
    <citation type="submission" date="2015-04" db="EMBL/GenBank/DDBJ databases">
        <title>Complete genome sequence of Schizopora paradoxa KUC8140, a cosmopolitan wood degrader in East Asia.</title>
        <authorList>
            <consortium name="DOE Joint Genome Institute"/>
            <person name="Min B."/>
            <person name="Park H."/>
            <person name="Jang Y."/>
            <person name="Kim J.-J."/>
            <person name="Kim K.H."/>
            <person name="Pangilinan J."/>
            <person name="Lipzen A."/>
            <person name="Riley R."/>
            <person name="Grigoriev I.V."/>
            <person name="Spatafora J.W."/>
            <person name="Choi I.-G."/>
        </authorList>
    </citation>
    <scope>NUCLEOTIDE SEQUENCE [LARGE SCALE GENOMIC DNA]</scope>
    <source>
        <strain evidence="2 3">KUC8140</strain>
    </source>
</reference>
<feature type="region of interest" description="Disordered" evidence="1">
    <location>
        <begin position="54"/>
        <end position="76"/>
    </location>
</feature>
<gene>
    <name evidence="2" type="ORF">SCHPADRAFT_897529</name>
</gene>
<dbReference type="EMBL" id="KQ087005">
    <property type="protein sequence ID" value="KLO03807.1"/>
    <property type="molecule type" value="Genomic_DNA"/>
</dbReference>
<accession>A0A0H2QXW3</accession>
<protein>
    <submittedName>
        <fullName evidence="2">Uncharacterized protein</fullName>
    </submittedName>
</protein>
<dbReference type="AlphaFoldDB" id="A0A0H2QXW3"/>
<name>A0A0H2QXW3_9AGAM</name>
<dbReference type="InParanoid" id="A0A0H2QXW3"/>
<organism evidence="2 3">
    <name type="scientific">Schizopora paradoxa</name>
    <dbReference type="NCBI Taxonomy" id="27342"/>
    <lineage>
        <taxon>Eukaryota</taxon>
        <taxon>Fungi</taxon>
        <taxon>Dikarya</taxon>
        <taxon>Basidiomycota</taxon>
        <taxon>Agaricomycotina</taxon>
        <taxon>Agaricomycetes</taxon>
        <taxon>Hymenochaetales</taxon>
        <taxon>Schizoporaceae</taxon>
        <taxon>Schizopora</taxon>
    </lineage>
</organism>
<evidence type="ECO:0000313" key="2">
    <source>
        <dbReference type="EMBL" id="KLO03807.1"/>
    </source>
</evidence>
<keyword evidence="3" id="KW-1185">Reference proteome</keyword>
<dbReference type="Proteomes" id="UP000053477">
    <property type="component" value="Unassembled WGS sequence"/>
</dbReference>
<proteinExistence type="predicted"/>